<sequence>MSPNNAPPLLTSPTEVSHVREVASTPRLSSGGQDRVGVADLVGLGAMKRACALKNPHARPPHILGGRRGPPSVYETCLPQYIEFLLHRAKLRRVAMNRPDREGCSTAPRKEANWAPEEGTQARAPRRICSLGTSTKERPEQQQIKGRGSLALSYGTEATAVTLGAGLDHVVDAGAGLASSTRVVRSASGPREDENAARPVAGKRGAPWRGEEASRSGGGKRRRTAAEVDDEAIYIGNSTDSDGDSVFGTRSPRLGSTRPRGLRGDMGDGTVREARAERPAPGDRFSHDDPERRYLSIMTGVEAESALGLISAAREMTDDEDEEVMGAPSGDALPGMDDTHLRADGESQEWLRLWRTTLHLFRAAPHDLFTWGLRLAPTVTEDESRRRWQDLEALMTHPLWDGRLYVLRYFLQKAVCLRVPGHVEPLCLLSRDCVEVLADHRSSLSRMGLDNATRDRAASALTYSLWAVGRPEAYREGDLLSSQMRLTARDQPPAPEASVSDDTLFFMERRDVALVRESLDSLHERLGSSNRHCDYRFVFTLYAVSGNDDQGGGVDNDAAVLESPFLGHSPGSGDEDEHPSMQATGGSHDRQVGDGSTQHAMGGSHDRQADDGRTEQATGGSHDRQVGGGSTQYMTGGSHDRQAGDRRTSDDGREGDGQGDISSTGGKTPVEDTPASPARPVTGVSRAALVDFGLAQHCQVITRREISSALEAGADEKQVAHELVEAWHGCGA</sequence>
<accession>A0ABY0H9L9</accession>
<reference evidence="2 3" key="1">
    <citation type="submission" date="2018-06" db="EMBL/GenBank/DDBJ databases">
        <title>Complete Genomes of Monosporascus.</title>
        <authorList>
            <person name="Robinson A.J."/>
            <person name="Natvig D.O."/>
        </authorList>
    </citation>
    <scope>NUCLEOTIDE SEQUENCE [LARGE SCALE GENOMIC DNA]</scope>
    <source>
        <strain evidence="2 3">CBS 609.92</strain>
    </source>
</reference>
<dbReference type="Proteomes" id="UP000294003">
    <property type="component" value="Unassembled WGS sequence"/>
</dbReference>
<evidence type="ECO:0000256" key="1">
    <source>
        <dbReference type="SAM" id="MobiDB-lite"/>
    </source>
</evidence>
<feature type="compositionally biased region" description="Basic and acidic residues" evidence="1">
    <location>
        <begin position="638"/>
        <end position="656"/>
    </location>
</feature>
<proteinExistence type="predicted"/>
<feature type="region of interest" description="Disordered" evidence="1">
    <location>
        <begin position="553"/>
        <end position="681"/>
    </location>
</feature>
<protein>
    <recommendedName>
        <fullName evidence="4">Protein kinase domain-containing protein</fullName>
    </recommendedName>
</protein>
<gene>
    <name evidence="2" type="ORF">DL762_004844</name>
</gene>
<feature type="compositionally biased region" description="Basic and acidic residues" evidence="1">
    <location>
        <begin position="99"/>
        <end position="112"/>
    </location>
</feature>
<feature type="region of interest" description="Disordered" evidence="1">
    <location>
        <begin position="1"/>
        <end position="31"/>
    </location>
</feature>
<name>A0ABY0H9L9_9PEZI</name>
<feature type="compositionally biased region" description="Basic and acidic residues" evidence="1">
    <location>
        <begin position="604"/>
        <end position="614"/>
    </location>
</feature>
<evidence type="ECO:0000313" key="3">
    <source>
        <dbReference type="Proteomes" id="UP000294003"/>
    </source>
</evidence>
<feature type="region of interest" description="Disordered" evidence="1">
    <location>
        <begin position="180"/>
        <end position="270"/>
    </location>
</feature>
<evidence type="ECO:0000313" key="2">
    <source>
        <dbReference type="EMBL" id="RYO86225.1"/>
    </source>
</evidence>
<dbReference type="EMBL" id="QJNS01000120">
    <property type="protein sequence ID" value="RYO86225.1"/>
    <property type="molecule type" value="Genomic_DNA"/>
</dbReference>
<comment type="caution">
    <text evidence="2">The sequence shown here is derived from an EMBL/GenBank/DDBJ whole genome shotgun (WGS) entry which is preliminary data.</text>
</comment>
<keyword evidence="3" id="KW-1185">Reference proteome</keyword>
<evidence type="ECO:0008006" key="4">
    <source>
        <dbReference type="Google" id="ProtNLM"/>
    </source>
</evidence>
<feature type="region of interest" description="Disordered" evidence="1">
    <location>
        <begin position="99"/>
        <end position="127"/>
    </location>
</feature>
<organism evidence="2 3">
    <name type="scientific">Monosporascus cannonballus</name>
    <dbReference type="NCBI Taxonomy" id="155416"/>
    <lineage>
        <taxon>Eukaryota</taxon>
        <taxon>Fungi</taxon>
        <taxon>Dikarya</taxon>
        <taxon>Ascomycota</taxon>
        <taxon>Pezizomycotina</taxon>
        <taxon>Sordariomycetes</taxon>
        <taxon>Xylariomycetidae</taxon>
        <taxon>Xylariales</taxon>
        <taxon>Xylariales incertae sedis</taxon>
        <taxon>Monosporascus</taxon>
    </lineage>
</organism>